<comment type="similarity">
    <text evidence="1 9">Belongs to the SPC25 family.</text>
</comment>
<keyword evidence="6 10" id="KW-0175">Coiled coil</keyword>
<reference evidence="12" key="1">
    <citation type="journal article" date="2022" name="New Phytol.">
        <title>Evolutionary transition to the ectomycorrhizal habit in the genomes of a hyperdiverse lineage of mushroom-forming fungi.</title>
        <authorList>
            <person name="Looney B."/>
            <person name="Miyauchi S."/>
            <person name="Morin E."/>
            <person name="Drula E."/>
            <person name="Courty P.E."/>
            <person name="Kohler A."/>
            <person name="Kuo A."/>
            <person name="LaButti K."/>
            <person name="Pangilinan J."/>
            <person name="Lipzen A."/>
            <person name="Riley R."/>
            <person name="Andreopoulos W."/>
            <person name="He G."/>
            <person name="Johnson J."/>
            <person name="Nolan M."/>
            <person name="Tritt A."/>
            <person name="Barry K.W."/>
            <person name="Grigoriev I.V."/>
            <person name="Nagy L.G."/>
            <person name="Hibbett D."/>
            <person name="Henrissat B."/>
            <person name="Matheny P.B."/>
            <person name="Labbe J."/>
            <person name="Martin F.M."/>
        </authorList>
    </citation>
    <scope>NUCLEOTIDE SEQUENCE</scope>
    <source>
        <strain evidence="12">BPL690</strain>
    </source>
</reference>
<protein>
    <recommendedName>
        <fullName evidence="9">Kinetochore protein SPC25</fullName>
    </recommendedName>
</protein>
<dbReference type="GO" id="GO:0031262">
    <property type="term" value="C:Ndc80 complex"/>
    <property type="evidence" value="ECO:0007669"/>
    <property type="project" value="InterPro"/>
</dbReference>
<dbReference type="EMBL" id="WTXG01000004">
    <property type="protein sequence ID" value="KAI0305964.1"/>
    <property type="molecule type" value="Genomic_DNA"/>
</dbReference>
<evidence type="ECO:0000256" key="6">
    <source>
        <dbReference type="ARBA" id="ARBA00023054"/>
    </source>
</evidence>
<keyword evidence="13" id="KW-1185">Reference proteome</keyword>
<dbReference type="CDD" id="cd23784">
    <property type="entry name" value="RWD_Spc25"/>
    <property type="match status" value="1"/>
</dbReference>
<dbReference type="Gene3D" id="3.30.457.50">
    <property type="entry name" value="Chromosome segregation protein Spc25"/>
    <property type="match status" value="1"/>
</dbReference>
<organism evidence="12 13">
    <name type="scientific">Multifurca ochricompacta</name>
    <dbReference type="NCBI Taxonomy" id="376703"/>
    <lineage>
        <taxon>Eukaryota</taxon>
        <taxon>Fungi</taxon>
        <taxon>Dikarya</taxon>
        <taxon>Basidiomycota</taxon>
        <taxon>Agaricomycotina</taxon>
        <taxon>Agaricomycetes</taxon>
        <taxon>Russulales</taxon>
        <taxon>Russulaceae</taxon>
        <taxon>Multifurca</taxon>
    </lineage>
</organism>
<keyword evidence="5 9" id="KW-0995">Kinetochore</keyword>
<evidence type="ECO:0000256" key="9">
    <source>
        <dbReference type="RuleBase" id="RU367150"/>
    </source>
</evidence>
<keyword evidence="4 9" id="KW-0498">Mitosis</keyword>
<comment type="function">
    <text evidence="9">Acts as a component of the essential kinetochore-associated NDC80 complex, which is required for chromosome segregation and spindle checkpoint activity.</text>
</comment>
<evidence type="ECO:0000313" key="13">
    <source>
        <dbReference type="Proteomes" id="UP001203297"/>
    </source>
</evidence>
<dbReference type="GO" id="GO:0007059">
    <property type="term" value="P:chromosome segregation"/>
    <property type="evidence" value="ECO:0007669"/>
    <property type="project" value="InterPro"/>
</dbReference>
<keyword evidence="9" id="KW-0539">Nucleus</keyword>
<evidence type="ECO:0000256" key="2">
    <source>
        <dbReference type="ARBA" id="ARBA00022454"/>
    </source>
</evidence>
<feature type="non-terminal residue" evidence="12">
    <location>
        <position position="241"/>
    </location>
</feature>
<comment type="caution">
    <text evidence="12">The sequence shown here is derived from an EMBL/GenBank/DDBJ whole genome shotgun (WGS) entry which is preliminary data.</text>
</comment>
<sequence length="241" mass="27163">MPPTTTTITTTRPSQINLSVILNSQTPTIDIHLPAYEASTRNFSQAIADFNNRAIAEINQRREAHNTELKRISERTQNIERETNQYKIKEIELIGVLEREREETKEAESSVAALRRQVAAQREAVAALDTDIEQYRARVANLRNERQLERKTLAMYAVPVSAELRACERALGCVIEGVGPDQLLIRYTLKGGEGLRSTREVSFVLDVSSHSYKVITSTPLLPTLPILLDQLNESRDIYTSS</sequence>
<feature type="coiled-coil region" evidence="10">
    <location>
        <begin position="55"/>
        <end position="152"/>
    </location>
</feature>
<dbReference type="InterPro" id="IPR013255">
    <property type="entry name" value="Spc25_C"/>
</dbReference>
<evidence type="ECO:0000256" key="5">
    <source>
        <dbReference type="ARBA" id="ARBA00022838"/>
    </source>
</evidence>
<gene>
    <name evidence="12" type="ORF">B0F90DRAFT_1694984</name>
</gene>
<evidence type="ECO:0000256" key="8">
    <source>
        <dbReference type="ARBA" id="ARBA00023328"/>
    </source>
</evidence>
<dbReference type="GO" id="GO:0051301">
    <property type="term" value="P:cell division"/>
    <property type="evidence" value="ECO:0007669"/>
    <property type="project" value="UniProtKB-UniRule"/>
</dbReference>
<keyword evidence="7 9" id="KW-0131">Cell cycle</keyword>
<feature type="domain" description="Chromosome segregation protein Spc25 C-terminal" evidence="11">
    <location>
        <begin position="197"/>
        <end position="238"/>
    </location>
</feature>
<evidence type="ECO:0000256" key="10">
    <source>
        <dbReference type="SAM" id="Coils"/>
    </source>
</evidence>
<name>A0AAD4M9W1_9AGAM</name>
<comment type="subcellular location">
    <subcellularLocation>
        <location evidence="9">Nucleus</location>
    </subcellularLocation>
    <subcellularLocation>
        <location evidence="9">Chromosome</location>
        <location evidence="9">Centromere</location>
        <location evidence="9">Kinetochore</location>
    </subcellularLocation>
</comment>
<comment type="subunit">
    <text evidence="9">Component of the NDC80 complex.</text>
</comment>
<keyword evidence="2 9" id="KW-0158">Chromosome</keyword>
<dbReference type="GO" id="GO:0005634">
    <property type="term" value="C:nucleus"/>
    <property type="evidence" value="ECO:0007669"/>
    <property type="project" value="UniProtKB-SubCell"/>
</dbReference>
<accession>A0AAD4M9W1</accession>
<dbReference type="AlphaFoldDB" id="A0AAD4M9W1"/>
<evidence type="ECO:0000256" key="7">
    <source>
        <dbReference type="ARBA" id="ARBA00023306"/>
    </source>
</evidence>
<dbReference type="Pfam" id="PF08234">
    <property type="entry name" value="Spindle_Spc25"/>
    <property type="match status" value="1"/>
</dbReference>
<keyword evidence="8 9" id="KW-0137">Centromere</keyword>
<keyword evidence="3 9" id="KW-0132">Cell division</keyword>
<proteinExistence type="inferred from homology"/>
<evidence type="ECO:0000259" key="11">
    <source>
        <dbReference type="Pfam" id="PF08234"/>
    </source>
</evidence>
<evidence type="ECO:0000256" key="3">
    <source>
        <dbReference type="ARBA" id="ARBA00022618"/>
    </source>
</evidence>
<evidence type="ECO:0000313" key="12">
    <source>
        <dbReference type="EMBL" id="KAI0305964.1"/>
    </source>
</evidence>
<dbReference type="Proteomes" id="UP001203297">
    <property type="component" value="Unassembled WGS sequence"/>
</dbReference>
<evidence type="ECO:0000256" key="1">
    <source>
        <dbReference type="ARBA" id="ARBA00006379"/>
    </source>
</evidence>
<evidence type="ECO:0000256" key="4">
    <source>
        <dbReference type="ARBA" id="ARBA00022776"/>
    </source>
</evidence>